<protein>
    <submittedName>
        <fullName evidence="2">Alpha/beta fold hydrolase</fullName>
    </submittedName>
</protein>
<keyword evidence="3" id="KW-1185">Reference proteome</keyword>
<evidence type="ECO:0000313" key="3">
    <source>
        <dbReference type="Proteomes" id="UP000253977"/>
    </source>
</evidence>
<dbReference type="GO" id="GO:0016787">
    <property type="term" value="F:hydrolase activity"/>
    <property type="evidence" value="ECO:0007669"/>
    <property type="project" value="UniProtKB-KW"/>
</dbReference>
<dbReference type="SUPFAM" id="SSF53474">
    <property type="entry name" value="alpha/beta-Hydrolases"/>
    <property type="match status" value="1"/>
</dbReference>
<dbReference type="InterPro" id="IPR000639">
    <property type="entry name" value="Epox_hydrolase-like"/>
</dbReference>
<dbReference type="Gene3D" id="3.40.50.1820">
    <property type="entry name" value="alpha/beta hydrolase"/>
    <property type="match status" value="1"/>
</dbReference>
<comment type="caution">
    <text evidence="2">The sequence shown here is derived from an EMBL/GenBank/DDBJ whole genome shotgun (WGS) entry which is preliminary data.</text>
</comment>
<proteinExistence type="predicted"/>
<dbReference type="RefSeq" id="WP_114509242.1">
    <property type="nucleotide sequence ID" value="NZ_QPMK01000001.1"/>
</dbReference>
<dbReference type="InterPro" id="IPR029058">
    <property type="entry name" value="AB_hydrolase_fold"/>
</dbReference>
<dbReference type="PRINTS" id="PR00111">
    <property type="entry name" value="ABHYDROLASE"/>
</dbReference>
<keyword evidence="2" id="KW-0378">Hydrolase</keyword>
<dbReference type="PRINTS" id="PR00412">
    <property type="entry name" value="EPOXHYDRLASE"/>
</dbReference>
<dbReference type="AlphaFoldDB" id="A0A369TTP2"/>
<evidence type="ECO:0000259" key="1">
    <source>
        <dbReference type="Pfam" id="PF12697"/>
    </source>
</evidence>
<reference evidence="2 3" key="1">
    <citation type="submission" date="2018-07" db="EMBL/GenBank/DDBJ databases">
        <title>Thalassococcus profundi sp. nov., a marine bacterium isolated from deep seawater of Okinawa Trough.</title>
        <authorList>
            <person name="Yu M."/>
        </authorList>
    </citation>
    <scope>NUCLEOTIDE SEQUENCE [LARGE SCALE GENOMIC DNA]</scope>
    <source>
        <strain evidence="2 3">WRAS1</strain>
    </source>
</reference>
<gene>
    <name evidence="2" type="ORF">DU478_01980</name>
</gene>
<sequence length="288" mass="31457">MDPARDLADWPNSDLSRMIRVRPHDWHVQETGSGPVVLLIHGAGGSSHSYRDLIPLLAQRFRVVAVDLPGHGFTRLGTRHRSALDTMAQDLAALCSHEGWLPAAVVGHSAGAAVALRLALLQELRPRIVSLNPALEPFRGLAGLTFPVVARMVAMTPFIVDLALKQMATPERVSRLLRGTGSRLEPEGIALYARLFRDRDHVDGVMLMMAQWKLDGLLADLPHVDTPCLFLTGSNDATIPPVIAVDAARRMPRAEVQSLDDYGHLMHEEAPDVIAARIVDWLKSASNA</sequence>
<organism evidence="2 3">
    <name type="scientific">Thalassococcus profundi</name>
    <dbReference type="NCBI Taxonomy" id="2282382"/>
    <lineage>
        <taxon>Bacteria</taxon>
        <taxon>Pseudomonadati</taxon>
        <taxon>Pseudomonadota</taxon>
        <taxon>Alphaproteobacteria</taxon>
        <taxon>Rhodobacterales</taxon>
        <taxon>Roseobacteraceae</taxon>
        <taxon>Thalassococcus</taxon>
    </lineage>
</organism>
<dbReference type="PANTHER" id="PTHR43689">
    <property type="entry name" value="HYDROLASE"/>
    <property type="match status" value="1"/>
</dbReference>
<evidence type="ECO:0000313" key="2">
    <source>
        <dbReference type="EMBL" id="RDD68262.1"/>
    </source>
</evidence>
<dbReference type="EMBL" id="QPMK01000001">
    <property type="protein sequence ID" value="RDD68262.1"/>
    <property type="molecule type" value="Genomic_DNA"/>
</dbReference>
<dbReference type="SMR" id="A0A369TTP2"/>
<dbReference type="InterPro" id="IPR017497">
    <property type="entry name" value="BchO"/>
</dbReference>
<dbReference type="InterPro" id="IPR000073">
    <property type="entry name" value="AB_hydrolase_1"/>
</dbReference>
<dbReference type="PANTHER" id="PTHR43689:SF8">
    <property type="entry name" value="ALPHA_BETA-HYDROLASES SUPERFAMILY PROTEIN"/>
    <property type="match status" value="1"/>
</dbReference>
<name>A0A369TTP2_9RHOB</name>
<dbReference type="OrthoDB" id="9804723at2"/>
<accession>A0A369TTP2</accession>
<dbReference type="NCBIfam" id="TIGR03056">
    <property type="entry name" value="bchO_mg_che_rel"/>
    <property type="match status" value="1"/>
</dbReference>
<feature type="domain" description="AB hydrolase-1" evidence="1">
    <location>
        <begin position="37"/>
        <end position="276"/>
    </location>
</feature>
<dbReference type="Pfam" id="PF12697">
    <property type="entry name" value="Abhydrolase_6"/>
    <property type="match status" value="1"/>
</dbReference>
<dbReference type="Proteomes" id="UP000253977">
    <property type="component" value="Unassembled WGS sequence"/>
</dbReference>